<dbReference type="InterPro" id="IPR056884">
    <property type="entry name" value="NPHP3-like_N"/>
</dbReference>
<dbReference type="SUPFAM" id="SSF52540">
    <property type="entry name" value="P-loop containing nucleoside triphosphate hydrolases"/>
    <property type="match status" value="1"/>
</dbReference>
<keyword evidence="1" id="KW-0677">Repeat</keyword>
<evidence type="ECO:0000256" key="2">
    <source>
        <dbReference type="SAM" id="MobiDB-lite"/>
    </source>
</evidence>
<evidence type="ECO:0000259" key="3">
    <source>
        <dbReference type="Pfam" id="PF24883"/>
    </source>
</evidence>
<evidence type="ECO:0000313" key="5">
    <source>
        <dbReference type="Proteomes" id="UP001213000"/>
    </source>
</evidence>
<dbReference type="EMBL" id="JANIEX010001973">
    <property type="protein sequence ID" value="KAJ3553002.1"/>
    <property type="molecule type" value="Genomic_DNA"/>
</dbReference>
<gene>
    <name evidence="4" type="ORF">NP233_g12747</name>
</gene>
<dbReference type="PANTHER" id="PTHR10039:SF16">
    <property type="entry name" value="GPI INOSITOL-DEACYLASE"/>
    <property type="match status" value="1"/>
</dbReference>
<accession>A0AAD5YMR7</accession>
<keyword evidence="5" id="KW-1185">Reference proteome</keyword>
<sequence length="941" mass="104848">MSEDEHTALINVSSPALSSSPRDSASHIQSVIQQRPAPPPPSPTLPRTRHPPPPPPCKNSAFPRSPPPLPPRQAPPLARIPPPPPPPRPKPSPTRLPPPIPPRILPSRESTPLQYTAPQPAQTSGSNGSATCNTPRSQLGSSNQASNISHRALPSSSVSPHCLDTPRPTGVLSSTAHSSSSLIHHALVATPIPLHADALPVALSDRPLDSRPLPTEPPTNEPQSPPTPQYLTLPPPVNSYLPHLLERRAPNQTQDAALSVSRPHDIPPMASIPTHIDPPHLRSSQRQRPTVMPLPVGVNHPTGPQMFALPPPSSMVQTPSSSLLPHSHEPRMFDNAHDMVLNCPQFINNAQFNSVAPAGSGLKTLYEHSMPDAFHDSAARFPPARCHLETRKEYIDRICNQWAFGKLDHENPVMWLHGPFGVGKTAVAQSSAEALKAIHKLIATLFFSRSDKNRSDPRRVFTSLAYQIATVCDLFAALVDVRIRKDPSITTKSLSIQFEELIATPLKQIQDAAANGLEGRIVIIDGLDECRGTVEQCEIIRIIAASARDLTTPFRWFVTSRPEDPIIRAMDSRSILPIVHRIELPVSREIDHEILIFLTDEFTKIRESHGLPDSWPSDEVLALIVKRGAGLWIYVSTIVRFIKDENSFGPEDQLRIVLEFLEEVSTKLESNNPLAEMDFFYTLIMQRIPSNILETVQRIVLLNSSWGFDPVGLLRVLGLSISQLRQCCSSIRSVMELQSSAPELWEWRLHFYHASFVDFLTNYNRSGEFYIHGEFLNKFRRELLDWLHSVISTTTNSSNFIFPTGITLPSHTERDAHYSFRLVAFWELCFVPNCPIDTLTATSMSNLPFQKMLTLLSESFGITCKELEHLKWNFPIEFQDKIVRREKCPTPQCPRTGLVWILGHGDNEAIVITYDDGDMGLWNNQNPPPGICPCNYWGDEK</sequence>
<name>A0AAD5YMR7_9AGAR</name>
<feature type="compositionally biased region" description="Pro residues" evidence="2">
    <location>
        <begin position="64"/>
        <end position="104"/>
    </location>
</feature>
<dbReference type="Pfam" id="PF24883">
    <property type="entry name" value="NPHP3_N"/>
    <property type="match status" value="1"/>
</dbReference>
<evidence type="ECO:0000313" key="4">
    <source>
        <dbReference type="EMBL" id="KAJ3553002.1"/>
    </source>
</evidence>
<dbReference type="AlphaFoldDB" id="A0AAD5YMR7"/>
<comment type="caution">
    <text evidence="4">The sequence shown here is derived from an EMBL/GenBank/DDBJ whole genome shotgun (WGS) entry which is preliminary data.</text>
</comment>
<feature type="region of interest" description="Disordered" evidence="2">
    <location>
        <begin position="205"/>
        <end position="233"/>
    </location>
</feature>
<feature type="compositionally biased region" description="Pro residues" evidence="2">
    <location>
        <begin position="214"/>
        <end position="233"/>
    </location>
</feature>
<dbReference type="Proteomes" id="UP001213000">
    <property type="component" value="Unassembled WGS sequence"/>
</dbReference>
<organism evidence="4 5">
    <name type="scientific">Leucocoprinus birnbaumii</name>
    <dbReference type="NCBI Taxonomy" id="56174"/>
    <lineage>
        <taxon>Eukaryota</taxon>
        <taxon>Fungi</taxon>
        <taxon>Dikarya</taxon>
        <taxon>Basidiomycota</taxon>
        <taxon>Agaricomycotina</taxon>
        <taxon>Agaricomycetes</taxon>
        <taxon>Agaricomycetidae</taxon>
        <taxon>Agaricales</taxon>
        <taxon>Agaricineae</taxon>
        <taxon>Agaricaceae</taxon>
        <taxon>Leucocoprinus</taxon>
    </lineage>
</organism>
<dbReference type="InterPro" id="IPR027417">
    <property type="entry name" value="P-loop_NTPase"/>
</dbReference>
<dbReference type="PANTHER" id="PTHR10039">
    <property type="entry name" value="AMELOGENIN"/>
    <property type="match status" value="1"/>
</dbReference>
<feature type="region of interest" description="Disordered" evidence="2">
    <location>
        <begin position="1"/>
        <end position="175"/>
    </location>
</feature>
<reference evidence="4" key="1">
    <citation type="submission" date="2022-07" db="EMBL/GenBank/DDBJ databases">
        <title>Genome Sequence of Leucocoprinus birnbaumii.</title>
        <authorList>
            <person name="Buettner E."/>
        </authorList>
    </citation>
    <scope>NUCLEOTIDE SEQUENCE</scope>
    <source>
        <strain evidence="4">VT141</strain>
    </source>
</reference>
<feature type="compositionally biased region" description="Polar residues" evidence="2">
    <location>
        <begin position="109"/>
        <end position="159"/>
    </location>
</feature>
<dbReference type="Gene3D" id="3.40.50.300">
    <property type="entry name" value="P-loop containing nucleotide triphosphate hydrolases"/>
    <property type="match status" value="1"/>
</dbReference>
<evidence type="ECO:0000256" key="1">
    <source>
        <dbReference type="ARBA" id="ARBA00022737"/>
    </source>
</evidence>
<feature type="domain" description="Nephrocystin 3-like N-terminal" evidence="3">
    <location>
        <begin position="408"/>
        <end position="561"/>
    </location>
</feature>
<feature type="compositionally biased region" description="Low complexity" evidence="2">
    <location>
        <begin position="13"/>
        <end position="23"/>
    </location>
</feature>
<protein>
    <recommendedName>
        <fullName evidence="3">Nephrocystin 3-like N-terminal domain-containing protein</fullName>
    </recommendedName>
</protein>
<proteinExistence type="predicted"/>